<gene>
    <name evidence="1" type="ORF">SEA_BENTHERDUNTHAT_23</name>
</gene>
<dbReference type="EMBL" id="MG099939">
    <property type="protein sequence ID" value="ATW60793.1"/>
    <property type="molecule type" value="Genomic_DNA"/>
</dbReference>
<dbReference type="Proteomes" id="UP000240944">
    <property type="component" value="Segment"/>
</dbReference>
<organism evidence="1 2">
    <name type="scientific">Gordonia phage BENtherdunthat</name>
    <dbReference type="NCBI Taxonomy" id="2047830"/>
    <lineage>
        <taxon>Viruses</taxon>
        <taxon>Duplodnaviria</taxon>
        <taxon>Heunggongvirae</taxon>
        <taxon>Uroviricota</taxon>
        <taxon>Caudoviricetes</taxon>
        <taxon>Langleyhallvirinae</taxon>
        <taxon>Getalongvirus</taxon>
        <taxon>Getalongvirus bentherdunthat</taxon>
    </lineage>
</organism>
<evidence type="ECO:0000313" key="2">
    <source>
        <dbReference type="Proteomes" id="UP000240944"/>
    </source>
</evidence>
<reference evidence="2" key="1">
    <citation type="submission" date="2017-10" db="EMBL/GenBank/DDBJ databases">
        <authorList>
            <person name="Banno H."/>
            <person name="Chua N.-H."/>
        </authorList>
    </citation>
    <scope>NUCLEOTIDE SEQUENCE [LARGE SCALE GENOMIC DNA]</scope>
</reference>
<dbReference type="Gene3D" id="3.20.20.80">
    <property type="entry name" value="Glycosidases"/>
    <property type="match status" value="1"/>
</dbReference>
<dbReference type="SUPFAM" id="SSF51445">
    <property type="entry name" value="(Trans)glycosidases"/>
    <property type="match status" value="1"/>
</dbReference>
<dbReference type="InterPro" id="IPR017853">
    <property type="entry name" value="GH"/>
</dbReference>
<proteinExistence type="predicted"/>
<sequence>MGTYWADVSQFQPVSNDDYPHRVFCFRSNTGSVKDSRADANLTWALSALDRGRLDIVIVYYFFRPGAANCDLWREVVTRDGRIDPRIVCMVDVESGNGSSQGSIPNWDHSSEINDEINRVRGWLGGKRVIGYYNPKADPALWQNRGTIPLVVPHYGIQPGQSYAYPNRFAHQYSDRVVCAPFGPCDANYTDLSIDQLKALFGLTEGAPVASLNQAQANAVAEGGGQLLRYAGRIRLPSAWLRKILGHSWLDKEGPRYADAFAALVNEVVWDGYDFTSPINDVALLDIPDEQGKNLVTMVRQIGARQKQIEKKLDRILAALDTQEK</sequence>
<keyword evidence="2" id="KW-1185">Reference proteome</keyword>
<accession>A0A2H4PEX7</accession>
<evidence type="ECO:0000313" key="1">
    <source>
        <dbReference type="EMBL" id="ATW60793.1"/>
    </source>
</evidence>
<protein>
    <submittedName>
        <fullName evidence="1">Lysin A, glycosyl hydrolase domain</fullName>
    </submittedName>
</protein>
<name>A0A2H4PEX7_9CAUD</name>
<dbReference type="GO" id="GO:0016787">
    <property type="term" value="F:hydrolase activity"/>
    <property type="evidence" value="ECO:0007669"/>
    <property type="project" value="UniProtKB-KW"/>
</dbReference>
<keyword evidence="1" id="KW-0378">Hydrolase</keyword>